<dbReference type="InterPro" id="IPR011600">
    <property type="entry name" value="Pept_C14_caspase"/>
</dbReference>
<evidence type="ECO:0000259" key="3">
    <source>
        <dbReference type="Pfam" id="PF00656"/>
    </source>
</evidence>
<dbReference type="AlphaFoldDB" id="A0ABD3R3V6"/>
<dbReference type="Gene3D" id="3.40.50.12660">
    <property type="match status" value="1"/>
</dbReference>
<dbReference type="EMBL" id="JALLPB020000668">
    <property type="protein sequence ID" value="KAL3807152.1"/>
    <property type="molecule type" value="Genomic_DNA"/>
</dbReference>
<comment type="caution">
    <text evidence="4">The sequence shown here is derived from an EMBL/GenBank/DDBJ whole genome shotgun (WGS) entry which is preliminary data.</text>
</comment>
<proteinExistence type="inferred from homology"/>
<dbReference type="Pfam" id="PF00656">
    <property type="entry name" value="Peptidase_C14"/>
    <property type="match status" value="1"/>
</dbReference>
<evidence type="ECO:0000256" key="1">
    <source>
        <dbReference type="ARBA" id="ARBA00009005"/>
    </source>
</evidence>
<dbReference type="PANTHER" id="PTHR48104:SF30">
    <property type="entry name" value="METACASPASE-1"/>
    <property type="match status" value="1"/>
</dbReference>
<dbReference type="SUPFAM" id="SSF52129">
    <property type="entry name" value="Caspase-like"/>
    <property type="match status" value="1"/>
</dbReference>
<dbReference type="PANTHER" id="PTHR48104">
    <property type="entry name" value="METACASPASE-4"/>
    <property type="match status" value="1"/>
</dbReference>
<evidence type="ECO:0000313" key="4">
    <source>
        <dbReference type="EMBL" id="KAL3807152.1"/>
    </source>
</evidence>
<reference evidence="4 5" key="1">
    <citation type="submission" date="2024-10" db="EMBL/GenBank/DDBJ databases">
        <title>Updated reference genomes for cyclostephanoid diatoms.</title>
        <authorList>
            <person name="Roberts W.R."/>
            <person name="Alverson A.J."/>
        </authorList>
    </citation>
    <scope>NUCLEOTIDE SEQUENCE [LARGE SCALE GENOMIC DNA]</scope>
    <source>
        <strain evidence="4 5">AJA228-03</strain>
    </source>
</reference>
<accession>A0ABD3R3V6</accession>
<feature type="compositionally biased region" description="Low complexity" evidence="2">
    <location>
        <begin position="20"/>
        <end position="44"/>
    </location>
</feature>
<evidence type="ECO:0000313" key="5">
    <source>
        <dbReference type="Proteomes" id="UP001530377"/>
    </source>
</evidence>
<sequence>MGFFKMASSSYPAALNRINQQPPQQQQQQQQQQQSRPTPATTANPPHPPYQRATIISDCALVPSPVATTTTAAVVPPPPSYHTPPSSSIVGVVRVPVPNGMSPGERIRVRLPDGTEVVHAIPHTSEWQYDGGGRTVPYFRIRYGGEGYGANTPHVPLVSYPHATTTTTTTTMRVPIPDGMQPGQHIRVRSPDGNREVLRTVPPRSEWSYDCGPRPYFRVGFGGVGVVGGGGGGTAIAAATTTMAFSPQSSSSSSYPPATEYNPYENPMNGPTTIGVGGGGIAAATTMAAAAAVPSPSSYPPATEYNPYENPMNGPTTIGVGGGGIAAATTMAAAAAAAVPPPSSYPPATEYNPYENPMNGPMTNPSSFGTTMAGVVDAPLVTNVPPPPYSTEWRHYRVTAPSHYDPPPVGVRSVPCIPRGVYSSHLPPNGRHKALLVGINYEGTRARLRGCVNDAKCMMNLLRRNGYPDDGSHMLLLSDERSRGMEYQPTTENILKALKWFMKDVRRGDVLFFHFSGHGGQVPDKGGHEADGYNETIVPVDFQSKGQITDDVLWGSLVYDLPEGSRLTALMDMCHSGTGLDLPFDYDLRTRRWREDINPAHSAGDVVLFSGCEDSQTSADVGGGYGKMAGGAMTQAFTSAYEQTAALSTYHDFLEALRRQLKSKGFKQRPQLTSSQMFEAESRIFSLGCQASLSGGLPSYIEPNHNATIGRDKRRHIRPARQGFGVGGRNDIFGMAGGIIAGAIIADMLF</sequence>
<feature type="region of interest" description="Disordered" evidence="2">
    <location>
        <begin position="16"/>
        <end position="51"/>
    </location>
</feature>
<dbReference type="InterPro" id="IPR029030">
    <property type="entry name" value="Caspase-like_dom_sf"/>
</dbReference>
<evidence type="ECO:0000256" key="2">
    <source>
        <dbReference type="SAM" id="MobiDB-lite"/>
    </source>
</evidence>
<name>A0ABD3R3V6_9STRA</name>
<protein>
    <recommendedName>
        <fullName evidence="3">Peptidase C14 caspase domain-containing protein</fullName>
    </recommendedName>
</protein>
<gene>
    <name evidence="4" type="ORF">ACHAXA_011353</name>
</gene>
<keyword evidence="5" id="KW-1185">Reference proteome</keyword>
<organism evidence="4 5">
    <name type="scientific">Cyclostephanos tholiformis</name>
    <dbReference type="NCBI Taxonomy" id="382380"/>
    <lineage>
        <taxon>Eukaryota</taxon>
        <taxon>Sar</taxon>
        <taxon>Stramenopiles</taxon>
        <taxon>Ochrophyta</taxon>
        <taxon>Bacillariophyta</taxon>
        <taxon>Coscinodiscophyceae</taxon>
        <taxon>Thalassiosirophycidae</taxon>
        <taxon>Stephanodiscales</taxon>
        <taxon>Stephanodiscaceae</taxon>
        <taxon>Cyclostephanos</taxon>
    </lineage>
</organism>
<dbReference type="InterPro" id="IPR050452">
    <property type="entry name" value="Metacaspase"/>
</dbReference>
<dbReference type="Proteomes" id="UP001530377">
    <property type="component" value="Unassembled WGS sequence"/>
</dbReference>
<comment type="similarity">
    <text evidence="1">Belongs to the peptidase C14B family.</text>
</comment>
<feature type="domain" description="Peptidase C14 caspase" evidence="3">
    <location>
        <begin position="431"/>
        <end position="677"/>
    </location>
</feature>